<protein>
    <recommendedName>
        <fullName evidence="11">Probable nicotinate-nucleotide pyrophosphorylase [carboxylating]</fullName>
        <ecNumber evidence="5">2.4.2.19</ecNumber>
    </recommendedName>
    <alternativeName>
        <fullName evidence="9">Quinolinate phosphoribosyltransferase [decarboxylating]</fullName>
    </alternativeName>
</protein>
<evidence type="ECO:0000256" key="2">
    <source>
        <dbReference type="ARBA" id="ARBA00004893"/>
    </source>
</evidence>
<evidence type="ECO:0000256" key="3">
    <source>
        <dbReference type="ARBA" id="ARBA00009400"/>
    </source>
</evidence>
<dbReference type="InterPro" id="IPR013785">
    <property type="entry name" value="Aldolase_TIM"/>
</dbReference>
<dbReference type="Gene3D" id="3.20.20.70">
    <property type="entry name" value="Aldolase class I"/>
    <property type="match status" value="1"/>
</dbReference>
<comment type="function">
    <text evidence="1">Involved in the catabolism of quinolinic acid (QA).</text>
</comment>
<dbReference type="InterPro" id="IPR027277">
    <property type="entry name" value="NadC/ModD"/>
</dbReference>
<evidence type="ECO:0000256" key="11">
    <source>
        <dbReference type="ARBA" id="ARBA00069173"/>
    </source>
</evidence>
<dbReference type="PIRSF" id="PIRSF006250">
    <property type="entry name" value="NadC_ModD"/>
    <property type="match status" value="1"/>
</dbReference>
<dbReference type="InterPro" id="IPR022412">
    <property type="entry name" value="Quinolinate_PRibosylTrfase_N"/>
</dbReference>
<keyword evidence="8 12" id="KW-0808">Transferase</keyword>
<accession>A0A9W6JYV9</accession>
<dbReference type="CDD" id="cd01572">
    <property type="entry name" value="QPRTase"/>
    <property type="match status" value="1"/>
</dbReference>
<keyword evidence="7 12" id="KW-0328">Glycosyltransferase</keyword>
<comment type="catalytic activity">
    <reaction evidence="10">
        <text>nicotinate beta-D-ribonucleotide + CO2 + diphosphate = quinolinate + 5-phospho-alpha-D-ribose 1-diphosphate + 2 H(+)</text>
        <dbReference type="Rhea" id="RHEA:12733"/>
        <dbReference type="ChEBI" id="CHEBI:15378"/>
        <dbReference type="ChEBI" id="CHEBI:16526"/>
        <dbReference type="ChEBI" id="CHEBI:29959"/>
        <dbReference type="ChEBI" id="CHEBI:33019"/>
        <dbReference type="ChEBI" id="CHEBI:57502"/>
        <dbReference type="ChEBI" id="CHEBI:58017"/>
        <dbReference type="EC" id="2.4.2.19"/>
    </reaction>
</comment>
<dbReference type="PANTHER" id="PTHR32179:SF3">
    <property type="entry name" value="NICOTINATE-NUCLEOTIDE PYROPHOSPHORYLASE [CARBOXYLATING]"/>
    <property type="match status" value="1"/>
</dbReference>
<dbReference type="AlphaFoldDB" id="A0A9W6JYV9"/>
<name>A0A9W6JYV9_9HYPH</name>
<dbReference type="PANTHER" id="PTHR32179">
    <property type="entry name" value="NICOTINATE-NUCLEOTIDE PYROPHOSPHORYLASE [CARBOXYLATING]"/>
    <property type="match status" value="1"/>
</dbReference>
<feature type="domain" description="Quinolinate phosphoribosyl transferase C-terminal" evidence="13">
    <location>
        <begin position="115"/>
        <end position="281"/>
    </location>
</feature>
<reference evidence="15" key="2">
    <citation type="submission" date="2023-01" db="EMBL/GenBank/DDBJ databases">
        <authorList>
            <person name="Sun Q."/>
            <person name="Evtushenko L."/>
        </authorList>
    </citation>
    <scope>NUCLEOTIDE SEQUENCE</scope>
    <source>
        <strain evidence="15">VKM B-2789</strain>
    </source>
</reference>
<evidence type="ECO:0000256" key="9">
    <source>
        <dbReference type="ARBA" id="ARBA00033102"/>
    </source>
</evidence>
<comment type="similarity">
    <text evidence="3 12">Belongs to the NadC/ModD family.</text>
</comment>
<dbReference type="InterPro" id="IPR004393">
    <property type="entry name" value="NadC"/>
</dbReference>
<gene>
    <name evidence="15" type="primary">nadC</name>
    <name evidence="15" type="ORF">GCM10017653_31710</name>
</gene>
<dbReference type="EMBL" id="BSFM01000014">
    <property type="protein sequence ID" value="GLK85101.1"/>
    <property type="molecule type" value="Genomic_DNA"/>
</dbReference>
<evidence type="ECO:0000256" key="7">
    <source>
        <dbReference type="ARBA" id="ARBA00022676"/>
    </source>
</evidence>
<evidence type="ECO:0000256" key="10">
    <source>
        <dbReference type="ARBA" id="ARBA00047445"/>
    </source>
</evidence>
<evidence type="ECO:0000256" key="5">
    <source>
        <dbReference type="ARBA" id="ARBA00011944"/>
    </source>
</evidence>
<evidence type="ECO:0000313" key="16">
    <source>
        <dbReference type="Proteomes" id="UP001143330"/>
    </source>
</evidence>
<dbReference type="InterPro" id="IPR036068">
    <property type="entry name" value="Nicotinate_pribotase-like_C"/>
</dbReference>
<dbReference type="Proteomes" id="UP001143330">
    <property type="component" value="Unassembled WGS sequence"/>
</dbReference>
<dbReference type="EC" id="2.4.2.19" evidence="5"/>
<evidence type="ECO:0000256" key="12">
    <source>
        <dbReference type="PIRNR" id="PIRNR006250"/>
    </source>
</evidence>
<dbReference type="Pfam" id="PF02749">
    <property type="entry name" value="QRPTase_N"/>
    <property type="match status" value="1"/>
</dbReference>
<dbReference type="Pfam" id="PF01729">
    <property type="entry name" value="QRPTase_C"/>
    <property type="match status" value="1"/>
</dbReference>
<dbReference type="InterPro" id="IPR037128">
    <property type="entry name" value="Quinolinate_PRibosylTase_N_sf"/>
</dbReference>
<comment type="pathway">
    <text evidence="2">Cofactor biosynthesis; NAD(+) biosynthesis; nicotinate D-ribonucleotide from quinolinate: step 1/1.</text>
</comment>
<evidence type="ECO:0000256" key="6">
    <source>
        <dbReference type="ARBA" id="ARBA00022642"/>
    </source>
</evidence>
<evidence type="ECO:0000259" key="14">
    <source>
        <dbReference type="Pfam" id="PF02749"/>
    </source>
</evidence>
<comment type="caution">
    <text evidence="15">The sequence shown here is derived from an EMBL/GenBank/DDBJ whole genome shotgun (WGS) entry which is preliminary data.</text>
</comment>
<dbReference type="InterPro" id="IPR002638">
    <property type="entry name" value="Quinolinate_PRibosylTrfase_C"/>
</dbReference>
<keyword evidence="6" id="KW-0662">Pyridine nucleotide biosynthesis</keyword>
<dbReference type="RefSeq" id="WP_213364923.1">
    <property type="nucleotide sequence ID" value="NZ_BSFM01000014.1"/>
</dbReference>
<comment type="subunit">
    <text evidence="4">Hexamer formed by 3 homodimers.</text>
</comment>
<dbReference type="SUPFAM" id="SSF54675">
    <property type="entry name" value="Nicotinate/Quinolinate PRTase N-terminal domain-like"/>
    <property type="match status" value="1"/>
</dbReference>
<evidence type="ECO:0000256" key="4">
    <source>
        <dbReference type="ARBA" id="ARBA00011218"/>
    </source>
</evidence>
<dbReference type="GO" id="GO:0005737">
    <property type="term" value="C:cytoplasm"/>
    <property type="evidence" value="ECO:0007669"/>
    <property type="project" value="TreeGrafter"/>
</dbReference>
<dbReference type="Gene3D" id="3.90.1170.20">
    <property type="entry name" value="Quinolinate phosphoribosyl transferase, N-terminal domain"/>
    <property type="match status" value="1"/>
</dbReference>
<feature type="domain" description="Quinolinate phosphoribosyl transferase N-terminal" evidence="14">
    <location>
        <begin position="28"/>
        <end position="113"/>
    </location>
</feature>
<sequence length="289" mass="29626">MSLSPLPRLMIEPLVRAAFLEDLGRAGDITTDAVIPAELRFSAVIGSRQPGVLAGIDVAALAFELIDPALRIEIVRGDGTPVAPGDVVLKVEGAARSILTGERVALNFASHLSGIATATASLVSVARAHGKAQVVCTRKTTPGLRALEKHAVKAGGGSNHRFGLDDAVLIKDNHIAVAGGVATAIARARAHAGHMVKIEVEVDTLAQLDEAMAAGVDAVLLDNMDPATLTEAVRIVGGRALTEASGRINRETIGAVAASGVDLISVGWITHSAPVLDLGLDALEVVAVS</sequence>
<reference evidence="15" key="1">
    <citation type="journal article" date="2014" name="Int. J. Syst. Evol. Microbiol.">
        <title>Complete genome sequence of Corynebacterium casei LMG S-19264T (=DSM 44701T), isolated from a smear-ripened cheese.</title>
        <authorList>
            <consortium name="US DOE Joint Genome Institute (JGI-PGF)"/>
            <person name="Walter F."/>
            <person name="Albersmeier A."/>
            <person name="Kalinowski J."/>
            <person name="Ruckert C."/>
        </authorList>
    </citation>
    <scope>NUCLEOTIDE SEQUENCE</scope>
    <source>
        <strain evidence="15">VKM B-2789</strain>
    </source>
</reference>
<dbReference type="GO" id="GO:0009435">
    <property type="term" value="P:NAD+ biosynthetic process"/>
    <property type="evidence" value="ECO:0007669"/>
    <property type="project" value="InterPro"/>
</dbReference>
<dbReference type="NCBIfam" id="TIGR00078">
    <property type="entry name" value="nadC"/>
    <property type="match status" value="1"/>
</dbReference>
<dbReference type="FunFam" id="3.90.1170.20:FF:000001">
    <property type="entry name" value="Nicotinate-nucleotide diphosphorylase (Carboxylating)"/>
    <property type="match status" value="1"/>
</dbReference>
<evidence type="ECO:0000313" key="15">
    <source>
        <dbReference type="EMBL" id="GLK85101.1"/>
    </source>
</evidence>
<evidence type="ECO:0000256" key="8">
    <source>
        <dbReference type="ARBA" id="ARBA00022679"/>
    </source>
</evidence>
<dbReference type="GO" id="GO:0004514">
    <property type="term" value="F:nicotinate-nucleotide diphosphorylase (carboxylating) activity"/>
    <property type="evidence" value="ECO:0007669"/>
    <property type="project" value="UniProtKB-EC"/>
</dbReference>
<dbReference type="FunFam" id="3.20.20.70:FF:000030">
    <property type="entry name" value="Nicotinate-nucleotide pyrophosphorylase, carboxylating"/>
    <property type="match status" value="1"/>
</dbReference>
<keyword evidence="16" id="KW-1185">Reference proteome</keyword>
<dbReference type="SUPFAM" id="SSF51690">
    <property type="entry name" value="Nicotinate/Quinolinate PRTase C-terminal domain-like"/>
    <property type="match status" value="1"/>
</dbReference>
<organism evidence="15 16">
    <name type="scientific">Ancylobacter defluvii</name>
    <dbReference type="NCBI Taxonomy" id="1282440"/>
    <lineage>
        <taxon>Bacteria</taxon>
        <taxon>Pseudomonadati</taxon>
        <taxon>Pseudomonadota</taxon>
        <taxon>Alphaproteobacteria</taxon>
        <taxon>Hyphomicrobiales</taxon>
        <taxon>Xanthobacteraceae</taxon>
        <taxon>Ancylobacter</taxon>
    </lineage>
</organism>
<evidence type="ECO:0000256" key="1">
    <source>
        <dbReference type="ARBA" id="ARBA00003237"/>
    </source>
</evidence>
<evidence type="ECO:0000259" key="13">
    <source>
        <dbReference type="Pfam" id="PF01729"/>
    </source>
</evidence>
<proteinExistence type="inferred from homology"/>
<dbReference type="GO" id="GO:0034213">
    <property type="term" value="P:quinolinate catabolic process"/>
    <property type="evidence" value="ECO:0007669"/>
    <property type="project" value="TreeGrafter"/>
</dbReference>